<dbReference type="PANTHER" id="PTHR43798">
    <property type="entry name" value="MONOACYLGLYCEROL LIPASE"/>
    <property type="match status" value="1"/>
</dbReference>
<dbReference type="GO" id="GO:0016020">
    <property type="term" value="C:membrane"/>
    <property type="evidence" value="ECO:0007669"/>
    <property type="project" value="TreeGrafter"/>
</dbReference>
<dbReference type="Pfam" id="PF00561">
    <property type="entry name" value="Abhydrolase_1"/>
    <property type="match status" value="1"/>
</dbReference>
<dbReference type="Proteomes" id="UP000217889">
    <property type="component" value="Chromosome"/>
</dbReference>
<dbReference type="GO" id="GO:0016787">
    <property type="term" value="F:hydrolase activity"/>
    <property type="evidence" value="ECO:0007669"/>
    <property type="project" value="UniProtKB-KW"/>
</dbReference>
<keyword evidence="3" id="KW-1185">Reference proteome</keyword>
<dbReference type="InterPro" id="IPR000073">
    <property type="entry name" value="AB_hydrolase_1"/>
</dbReference>
<name>A0A291GVY7_9MICO</name>
<dbReference type="InterPro" id="IPR029058">
    <property type="entry name" value="AB_hydrolase_fold"/>
</dbReference>
<proteinExistence type="predicted"/>
<dbReference type="RefSeq" id="WP_096798837.1">
    <property type="nucleotide sequence ID" value="NZ_CP023564.1"/>
</dbReference>
<dbReference type="EMBL" id="CP023564">
    <property type="protein sequence ID" value="ATG54369.1"/>
    <property type="molecule type" value="Genomic_DNA"/>
</dbReference>
<organism evidence="2 3">
    <name type="scientific">Brachybacterium ginsengisoli</name>
    <dbReference type="NCBI Taxonomy" id="1331682"/>
    <lineage>
        <taxon>Bacteria</taxon>
        <taxon>Bacillati</taxon>
        <taxon>Actinomycetota</taxon>
        <taxon>Actinomycetes</taxon>
        <taxon>Micrococcales</taxon>
        <taxon>Dermabacteraceae</taxon>
        <taxon>Brachybacterium</taxon>
    </lineage>
</organism>
<dbReference type="PANTHER" id="PTHR43798:SF33">
    <property type="entry name" value="HYDROLASE, PUTATIVE (AFU_ORTHOLOGUE AFUA_2G14860)-RELATED"/>
    <property type="match status" value="1"/>
</dbReference>
<dbReference type="OrthoDB" id="3210164at2"/>
<dbReference type="KEGG" id="bgg:CFK41_05985"/>
<protein>
    <submittedName>
        <fullName evidence="2">Alpha/beta hydrolase</fullName>
    </submittedName>
</protein>
<evidence type="ECO:0000313" key="2">
    <source>
        <dbReference type="EMBL" id="ATG54369.1"/>
    </source>
</evidence>
<reference evidence="2 3" key="1">
    <citation type="journal article" date="2014" name="Int. J. Syst. Evol. Microbiol.">
        <title>Brachybacterium ginsengisoli sp. nov., isolated from soil of a ginseng field.</title>
        <authorList>
            <person name="Hoang V.A."/>
            <person name="Kim Y.J."/>
            <person name="Nguyen N.L."/>
            <person name="Yang D.C."/>
        </authorList>
    </citation>
    <scope>NUCLEOTIDE SEQUENCE [LARGE SCALE GENOMIC DNA]</scope>
    <source>
        <strain evidence="2 3">DCY80</strain>
    </source>
</reference>
<accession>A0A291GVY7</accession>
<gene>
    <name evidence="2" type="ORF">CFK41_05985</name>
</gene>
<keyword evidence="2" id="KW-0378">Hydrolase</keyword>
<evidence type="ECO:0000259" key="1">
    <source>
        <dbReference type="Pfam" id="PF00561"/>
    </source>
</evidence>
<sequence length="289" mass="30128">MGDTARTLALLDADIAHHVRGALPPDGGDPVLLMIGQPMTSEGFSDLAEQLPERTVVTYDPRGLGESTRRDDSALNDPVLQAEDLHALVEHLGGPVDLFASSGGAVAGLALLTAHPEDIRLLVAHEPPLFGLLPDAEAVAAVNQAVTERYHERGWGAGLAAFIVMSSWQGELTEEVSAQFPAPEQFGLPAADDGRRDDPLLSGASAPVTDYVPDLEALRAQSGKLVLGLGEQTGQAITARSTAALAERLGVTTTSFPGDHGGFHAGDPSNPGDPAAFAERLREVFAGGR</sequence>
<dbReference type="AlphaFoldDB" id="A0A291GVY7"/>
<evidence type="ECO:0000313" key="3">
    <source>
        <dbReference type="Proteomes" id="UP000217889"/>
    </source>
</evidence>
<feature type="domain" description="AB hydrolase-1" evidence="1">
    <location>
        <begin position="30"/>
        <end position="149"/>
    </location>
</feature>
<dbReference type="SUPFAM" id="SSF53474">
    <property type="entry name" value="alpha/beta-Hydrolases"/>
    <property type="match status" value="1"/>
</dbReference>
<dbReference type="InterPro" id="IPR050266">
    <property type="entry name" value="AB_hydrolase_sf"/>
</dbReference>
<dbReference type="Gene3D" id="3.40.50.1820">
    <property type="entry name" value="alpha/beta hydrolase"/>
    <property type="match status" value="1"/>
</dbReference>